<gene>
    <name evidence="9" type="ORF">W5A_00190</name>
</gene>
<evidence type="ECO:0000313" key="9">
    <source>
        <dbReference type="EMBL" id="EID76395.1"/>
    </source>
</evidence>
<evidence type="ECO:0000256" key="4">
    <source>
        <dbReference type="ARBA" id="ARBA00023136"/>
    </source>
</evidence>
<dbReference type="CDD" id="cd08977">
    <property type="entry name" value="SusD"/>
    <property type="match status" value="1"/>
</dbReference>
<comment type="caution">
    <text evidence="9">The sequence shown here is derived from an EMBL/GenBank/DDBJ whole genome shotgun (WGS) entry which is preliminary data.</text>
</comment>
<keyword evidence="4" id="KW-0472">Membrane</keyword>
<dbReference type="InterPro" id="IPR033985">
    <property type="entry name" value="SusD-like_N"/>
</dbReference>
<name>I0WJ29_9FLAO</name>
<keyword evidence="3 6" id="KW-0732">Signal</keyword>
<dbReference type="GO" id="GO:0009279">
    <property type="term" value="C:cell outer membrane"/>
    <property type="evidence" value="ECO:0007669"/>
    <property type="project" value="UniProtKB-SubCell"/>
</dbReference>
<evidence type="ECO:0000259" key="7">
    <source>
        <dbReference type="Pfam" id="PF07980"/>
    </source>
</evidence>
<evidence type="ECO:0000256" key="2">
    <source>
        <dbReference type="ARBA" id="ARBA00006275"/>
    </source>
</evidence>
<reference evidence="9 10" key="1">
    <citation type="journal article" date="2012" name="J. Bacteriol.">
        <title>Genome Sequence of the Halotolerant Bacterium Imtechella halotolerans K1T.</title>
        <authorList>
            <person name="Kumar S."/>
            <person name="Vikram S."/>
            <person name="Subramanian S."/>
            <person name="Raghava G.P."/>
            <person name="Pinnaka A.K."/>
        </authorList>
    </citation>
    <scope>NUCLEOTIDE SEQUENCE [LARGE SCALE GENOMIC DNA]</scope>
    <source>
        <strain evidence="9 10">K1</strain>
    </source>
</reference>
<feature type="signal peptide" evidence="6">
    <location>
        <begin position="1"/>
        <end position="21"/>
    </location>
</feature>
<dbReference type="Proteomes" id="UP000005938">
    <property type="component" value="Unassembled WGS sequence"/>
</dbReference>
<keyword evidence="5" id="KW-0998">Cell outer membrane</keyword>
<dbReference type="Pfam" id="PF14322">
    <property type="entry name" value="SusD-like_3"/>
    <property type="match status" value="1"/>
</dbReference>
<dbReference type="Gene3D" id="1.25.40.390">
    <property type="match status" value="2"/>
</dbReference>
<feature type="chain" id="PRO_5003636198" evidence="6">
    <location>
        <begin position="22"/>
        <end position="447"/>
    </location>
</feature>
<dbReference type="InterPro" id="IPR011990">
    <property type="entry name" value="TPR-like_helical_dom_sf"/>
</dbReference>
<evidence type="ECO:0000313" key="10">
    <source>
        <dbReference type="Proteomes" id="UP000005938"/>
    </source>
</evidence>
<dbReference type="OrthoDB" id="5694214at2"/>
<sequence length="447" mass="50257">MKKLHIKILLLFAFVSSCQLTDVLDQDPPNNLVPENVVKTESDAKAILNGVYSQIISFSNAYYYMYSELIPGALSGSMSTIGFGSAAEFATNSLLYENSHVENFWLIKYRVMDAANNTIKLVGELPDSEFTGNNKNEIIGEAHFLRAMATFDLLRYFGEFYDVNSPYGIIVRTTPVNFVTRNKERSTVLETYSQILLDLDYAIANAPEFSVSFRASKLAAKALKARVLLFMGNPEEAAFVADEVISSPLRSLEGTFEQVFNKGLNSNEMILMTHRNADSDTEDNNRKRFYSGRTGTTWLPAIMNGDPRVPLTYSGQNILKVNHVNTYRPTYFIRLAEMYLIKAEGLAFSNLASLEEIQEPLNVVRLRAGIGESQAVTIQEVKEEIFNEYVRELVFENGSEWFSAIRFNKIMDLKPQITSSNQFILPIPESEISGNAKVTLSDQNPGY</sequence>
<accession>I0WJ29</accession>
<dbReference type="SUPFAM" id="SSF48452">
    <property type="entry name" value="TPR-like"/>
    <property type="match status" value="1"/>
</dbReference>
<dbReference type="PROSITE" id="PS51257">
    <property type="entry name" value="PROKAR_LIPOPROTEIN"/>
    <property type="match status" value="1"/>
</dbReference>
<keyword evidence="10" id="KW-1185">Reference proteome</keyword>
<evidence type="ECO:0000256" key="3">
    <source>
        <dbReference type="ARBA" id="ARBA00022729"/>
    </source>
</evidence>
<organism evidence="9 10">
    <name type="scientific">Imtechella halotolerans K1</name>
    <dbReference type="NCBI Taxonomy" id="946077"/>
    <lineage>
        <taxon>Bacteria</taxon>
        <taxon>Pseudomonadati</taxon>
        <taxon>Bacteroidota</taxon>
        <taxon>Flavobacteriia</taxon>
        <taxon>Flavobacteriales</taxon>
        <taxon>Flavobacteriaceae</taxon>
        <taxon>Imtechella</taxon>
    </lineage>
</organism>
<dbReference type="InterPro" id="IPR012944">
    <property type="entry name" value="SusD_RagB_dom"/>
</dbReference>
<protein>
    <submittedName>
        <fullName evidence="9">RagB/SusD domain-containing protein</fullName>
    </submittedName>
</protein>
<comment type="similarity">
    <text evidence="2">Belongs to the SusD family.</text>
</comment>
<dbReference type="STRING" id="946077.W5A_00190"/>
<proteinExistence type="inferred from homology"/>
<feature type="domain" description="RagB/SusD" evidence="7">
    <location>
        <begin position="329"/>
        <end position="409"/>
    </location>
</feature>
<evidence type="ECO:0000256" key="5">
    <source>
        <dbReference type="ARBA" id="ARBA00023237"/>
    </source>
</evidence>
<feature type="domain" description="SusD-like N-terminal" evidence="8">
    <location>
        <begin position="24"/>
        <end position="229"/>
    </location>
</feature>
<dbReference type="PATRIC" id="fig|946077.3.peg.39"/>
<dbReference type="eggNOG" id="COG1395">
    <property type="taxonomic scope" value="Bacteria"/>
</dbReference>
<evidence type="ECO:0000259" key="8">
    <source>
        <dbReference type="Pfam" id="PF14322"/>
    </source>
</evidence>
<dbReference type="RefSeq" id="WP_008236156.1">
    <property type="nucleotide sequence ID" value="NZ_AJJU01000002.1"/>
</dbReference>
<evidence type="ECO:0000256" key="6">
    <source>
        <dbReference type="SAM" id="SignalP"/>
    </source>
</evidence>
<dbReference type="AlphaFoldDB" id="I0WJ29"/>
<comment type="subcellular location">
    <subcellularLocation>
        <location evidence="1">Cell outer membrane</location>
    </subcellularLocation>
</comment>
<dbReference type="Pfam" id="PF07980">
    <property type="entry name" value="SusD_RagB"/>
    <property type="match status" value="1"/>
</dbReference>
<dbReference type="EMBL" id="AJJU01000002">
    <property type="protein sequence ID" value="EID76395.1"/>
    <property type="molecule type" value="Genomic_DNA"/>
</dbReference>
<evidence type="ECO:0000256" key="1">
    <source>
        <dbReference type="ARBA" id="ARBA00004442"/>
    </source>
</evidence>